<keyword evidence="2" id="KW-1185">Reference proteome</keyword>
<proteinExistence type="predicted"/>
<organism evidence="1 2">
    <name type="scientific">Lindgomyces ingoldianus</name>
    <dbReference type="NCBI Taxonomy" id="673940"/>
    <lineage>
        <taxon>Eukaryota</taxon>
        <taxon>Fungi</taxon>
        <taxon>Dikarya</taxon>
        <taxon>Ascomycota</taxon>
        <taxon>Pezizomycotina</taxon>
        <taxon>Dothideomycetes</taxon>
        <taxon>Pleosporomycetidae</taxon>
        <taxon>Pleosporales</taxon>
        <taxon>Lindgomycetaceae</taxon>
        <taxon>Lindgomyces</taxon>
    </lineage>
</organism>
<comment type="caution">
    <text evidence="1">The sequence shown here is derived from an EMBL/GenBank/DDBJ whole genome shotgun (WGS) entry which is preliminary data.</text>
</comment>
<name>A0ACB6R0W8_9PLEO</name>
<evidence type="ECO:0000313" key="2">
    <source>
        <dbReference type="Proteomes" id="UP000799755"/>
    </source>
</evidence>
<dbReference type="EMBL" id="MU003501">
    <property type="protein sequence ID" value="KAF2472923.1"/>
    <property type="molecule type" value="Genomic_DNA"/>
</dbReference>
<reference evidence="1" key="1">
    <citation type="journal article" date="2020" name="Stud. Mycol.">
        <title>101 Dothideomycetes genomes: a test case for predicting lifestyles and emergence of pathogens.</title>
        <authorList>
            <person name="Haridas S."/>
            <person name="Albert R."/>
            <person name="Binder M."/>
            <person name="Bloem J."/>
            <person name="Labutti K."/>
            <person name="Salamov A."/>
            <person name="Andreopoulos B."/>
            <person name="Baker S."/>
            <person name="Barry K."/>
            <person name="Bills G."/>
            <person name="Bluhm B."/>
            <person name="Cannon C."/>
            <person name="Castanera R."/>
            <person name="Culley D."/>
            <person name="Daum C."/>
            <person name="Ezra D."/>
            <person name="Gonzalez J."/>
            <person name="Henrissat B."/>
            <person name="Kuo A."/>
            <person name="Liang C."/>
            <person name="Lipzen A."/>
            <person name="Lutzoni F."/>
            <person name="Magnuson J."/>
            <person name="Mondo S."/>
            <person name="Nolan M."/>
            <person name="Ohm R."/>
            <person name="Pangilinan J."/>
            <person name="Park H.-J."/>
            <person name="Ramirez L."/>
            <person name="Alfaro M."/>
            <person name="Sun H."/>
            <person name="Tritt A."/>
            <person name="Yoshinaga Y."/>
            <person name="Zwiers L.-H."/>
            <person name="Turgeon B."/>
            <person name="Goodwin S."/>
            <person name="Spatafora J."/>
            <person name="Crous P."/>
            <person name="Grigoriev I."/>
        </authorList>
    </citation>
    <scope>NUCLEOTIDE SEQUENCE</scope>
    <source>
        <strain evidence="1">ATCC 200398</strain>
    </source>
</reference>
<accession>A0ACB6R0W8</accession>
<dbReference type="Proteomes" id="UP000799755">
    <property type="component" value="Unassembled WGS sequence"/>
</dbReference>
<sequence>MASKRAFQVLPLRTSSTVLRSRCSISRQIFKQPRATYNYVESAQVRIAGVQQRWHSAGIPEDKKSRMYEFEDIVAIVENPKDTAVLIDVREPSEYLSNAIPTSLNIPITSQPDALLLPSDEFEDRFGFQKPSVTKEVVFYCKAGVRSAAAAQIAKQAGYEKVGEYRGSWLDWERKGGVGTREGPKETG</sequence>
<gene>
    <name evidence="1" type="ORF">BDR25DRAFT_283541</name>
</gene>
<protein>
    <submittedName>
        <fullName evidence="1">Rhodanese-like protein</fullName>
    </submittedName>
</protein>
<evidence type="ECO:0000313" key="1">
    <source>
        <dbReference type="EMBL" id="KAF2472923.1"/>
    </source>
</evidence>